<keyword evidence="4" id="KW-1185">Reference proteome</keyword>
<dbReference type="AlphaFoldDB" id="A0A1X7N305"/>
<proteinExistence type="predicted"/>
<dbReference type="RefSeq" id="WP_085475004.1">
    <property type="nucleotide sequence ID" value="NZ_FXBM01000001.1"/>
</dbReference>
<feature type="signal peptide" evidence="2">
    <location>
        <begin position="1"/>
        <end position="26"/>
    </location>
</feature>
<dbReference type="EMBL" id="FXBM01000001">
    <property type="protein sequence ID" value="SMH30813.1"/>
    <property type="molecule type" value="Genomic_DNA"/>
</dbReference>
<dbReference type="STRING" id="1891671.SAMN06295885_0486"/>
<feature type="chain" id="PRO_5012959691" description="PGAP1-like protein" evidence="2">
    <location>
        <begin position="27"/>
        <end position="428"/>
    </location>
</feature>
<feature type="region of interest" description="Disordered" evidence="1">
    <location>
        <begin position="408"/>
        <end position="428"/>
    </location>
</feature>
<keyword evidence="2" id="KW-0732">Signal</keyword>
<dbReference type="InterPro" id="IPR029058">
    <property type="entry name" value="AB_hydrolase_fold"/>
</dbReference>
<gene>
    <name evidence="3" type="ORF">SAMN06295885_0486</name>
</gene>
<organism evidence="3 4">
    <name type="scientific">Rathayibacter oskolensis</name>
    <dbReference type="NCBI Taxonomy" id="1891671"/>
    <lineage>
        <taxon>Bacteria</taxon>
        <taxon>Bacillati</taxon>
        <taxon>Actinomycetota</taxon>
        <taxon>Actinomycetes</taxon>
        <taxon>Micrococcales</taxon>
        <taxon>Microbacteriaceae</taxon>
        <taxon>Rathayibacter</taxon>
    </lineage>
</organism>
<protein>
    <recommendedName>
        <fullName evidence="5">PGAP1-like protein</fullName>
    </recommendedName>
</protein>
<dbReference type="Gene3D" id="3.40.50.1820">
    <property type="entry name" value="alpha/beta hydrolase"/>
    <property type="match status" value="1"/>
</dbReference>
<reference evidence="4" key="1">
    <citation type="submission" date="2017-04" db="EMBL/GenBank/DDBJ databases">
        <authorList>
            <person name="Varghese N."/>
            <person name="Submissions S."/>
        </authorList>
    </citation>
    <scope>NUCLEOTIDE SEQUENCE [LARGE SCALE GENOMIC DNA]</scope>
    <source>
        <strain evidence="4">VKM Ac-2121</strain>
    </source>
</reference>
<evidence type="ECO:0000313" key="4">
    <source>
        <dbReference type="Proteomes" id="UP000193711"/>
    </source>
</evidence>
<evidence type="ECO:0000256" key="1">
    <source>
        <dbReference type="SAM" id="MobiDB-lite"/>
    </source>
</evidence>
<accession>A0A1X7N305</accession>
<evidence type="ECO:0000313" key="3">
    <source>
        <dbReference type="EMBL" id="SMH30813.1"/>
    </source>
</evidence>
<dbReference type="OrthoDB" id="8871309at2"/>
<dbReference type="SUPFAM" id="SSF53474">
    <property type="entry name" value="alpha/beta-Hydrolases"/>
    <property type="match status" value="1"/>
</dbReference>
<evidence type="ECO:0008006" key="5">
    <source>
        <dbReference type="Google" id="ProtNLM"/>
    </source>
</evidence>
<evidence type="ECO:0000256" key="2">
    <source>
        <dbReference type="SAM" id="SignalP"/>
    </source>
</evidence>
<sequence length="428" mass="42903">MRFVVVVLAALLAVVGAVVVPGGAAAAAEIAAPPAACGVAQLAPVLADDRVDAVASASVVPIIVLHGWLGTATHDGSRTGAFSHLVDLVATDGIDEPATTSERSVIGTLQQIEGSAVYTFDYRDLAARWVTDPGIADALASSLACLTRATGNRAVVVAHSMGGLAARQALSQSVDGVPVETMVSDVITFGTPNTGSDLAARLGEIVDSTGTVSPAVVAGLEPQSRVGISALLASCGDAASEDAANAGSCTGMPMIDALASQAGIAMRTGSDELSVLPPWPASVRVVALAGDIQVTIAAVLGLRVGAVDLGDIIVGAPSAEAGVDEYVVSTCHYTLLSMPDVPAVIAELNPLARLGDALRFSAMVVAIDSSPCHHANLMRNVDLATRAGAEAASAVAITLAGTAGPGVDGSPSLRHLPAADDARRRPMR</sequence>
<dbReference type="Proteomes" id="UP000193711">
    <property type="component" value="Unassembled WGS sequence"/>
</dbReference>
<feature type="compositionally biased region" description="Basic and acidic residues" evidence="1">
    <location>
        <begin position="417"/>
        <end position="428"/>
    </location>
</feature>
<name>A0A1X7N305_9MICO</name>